<dbReference type="Proteomes" id="UP000305654">
    <property type="component" value="Unassembled WGS sequence"/>
</dbReference>
<dbReference type="PANTHER" id="PTHR44757:SF2">
    <property type="entry name" value="BIOFILM ARCHITECTURE MAINTENANCE PROTEIN MBAA"/>
    <property type="match status" value="1"/>
</dbReference>
<dbReference type="GO" id="GO:0003824">
    <property type="term" value="F:catalytic activity"/>
    <property type="evidence" value="ECO:0007669"/>
    <property type="project" value="UniProtKB-ARBA"/>
</dbReference>
<dbReference type="OrthoDB" id="9793210at2"/>
<dbReference type="InterPro" id="IPR043128">
    <property type="entry name" value="Rev_trsase/Diguanyl_cyclase"/>
</dbReference>
<dbReference type="Gene3D" id="3.20.20.450">
    <property type="entry name" value="EAL domain"/>
    <property type="match status" value="1"/>
</dbReference>
<evidence type="ECO:0000313" key="3">
    <source>
        <dbReference type="EMBL" id="TLU73680.1"/>
    </source>
</evidence>
<keyword evidence="4" id="KW-1185">Reference proteome</keyword>
<evidence type="ECO:0000259" key="2">
    <source>
        <dbReference type="PROSITE" id="PS50887"/>
    </source>
</evidence>
<dbReference type="PROSITE" id="PS50887">
    <property type="entry name" value="GGDEF"/>
    <property type="match status" value="1"/>
</dbReference>
<dbReference type="SUPFAM" id="SSF55073">
    <property type="entry name" value="Nucleotide cyclase"/>
    <property type="match status" value="1"/>
</dbReference>
<dbReference type="CDD" id="cd01948">
    <property type="entry name" value="EAL"/>
    <property type="match status" value="1"/>
</dbReference>
<evidence type="ECO:0000313" key="4">
    <source>
        <dbReference type="Proteomes" id="UP000305654"/>
    </source>
</evidence>
<reference evidence="3 4" key="1">
    <citation type="submission" date="2019-05" db="EMBL/GenBank/DDBJ databases">
        <authorList>
            <person name="Pankratov T."/>
            <person name="Grouzdev D."/>
        </authorList>
    </citation>
    <scope>NUCLEOTIDE SEQUENCE [LARGE SCALE GENOMIC DNA]</scope>
    <source>
        <strain evidence="3 4">KEBCLARHB70R</strain>
    </source>
</reference>
<dbReference type="InterPro" id="IPR035919">
    <property type="entry name" value="EAL_sf"/>
</dbReference>
<dbReference type="FunFam" id="3.30.70.270:FF:000001">
    <property type="entry name" value="Diguanylate cyclase domain protein"/>
    <property type="match status" value="1"/>
</dbReference>
<sequence>MDKDNFSDGGADPVARALADLAAGVIAVDPGGAIVLANPCAAGFFSPVDPVGLRLRTLFSLAGVADPESLAEAVEADGARIRLLDGRVLEARSRPASCGGQAITLIDVTRYVHETQRASRDPLTGLANRLEMSERIEALLSVHRRDPGSAALLVLDLDRFKAVNDTLGHPVGDALLVKVTERLRSAVRQGDVLARLGGDEFAVLLPERPQPAAVEALAARLVDLIGRSYVVAGHMANIGVSIGIALIPEDGEEAEKLLRHADLALYRAKSGGRGRYRFFSAGMNEAMEARRTLELDLRRAVALKQFEMVYQPQFDLEHNTLVGFEALLRWNHPVRGLVSPGEFVPLAEEIGLITSIGEWTLRTACREAAGWPREVSIAVNVSAMQFRSDASLLATVRSVLDATGLKPSRLELEITEGVLLNDTDRTLEILHALKALGVRISMDDFGTGYSSLSYLRRFPFDKIKIDQSFVSGSEDAHAVAIVRAVAALGASLGMRTTAEGIETHQQLARMRAEGCSEVQGYLTGRPMSAAAAAGILLEPAGPDDSPALHLASQKEFAA</sequence>
<dbReference type="NCBIfam" id="TIGR00254">
    <property type="entry name" value="GGDEF"/>
    <property type="match status" value="1"/>
</dbReference>
<evidence type="ECO:0000259" key="1">
    <source>
        <dbReference type="PROSITE" id="PS50883"/>
    </source>
</evidence>
<dbReference type="SUPFAM" id="SSF141868">
    <property type="entry name" value="EAL domain-like"/>
    <property type="match status" value="1"/>
</dbReference>
<dbReference type="CDD" id="cd01949">
    <property type="entry name" value="GGDEF"/>
    <property type="match status" value="1"/>
</dbReference>
<dbReference type="InterPro" id="IPR029787">
    <property type="entry name" value="Nucleotide_cyclase"/>
</dbReference>
<dbReference type="AlphaFoldDB" id="A0A5R9J7T3"/>
<dbReference type="SMART" id="SM00052">
    <property type="entry name" value="EAL"/>
    <property type="match status" value="1"/>
</dbReference>
<dbReference type="Gene3D" id="3.30.70.270">
    <property type="match status" value="1"/>
</dbReference>
<protein>
    <submittedName>
        <fullName evidence="3">EAL domain-containing protein</fullName>
    </submittedName>
</protein>
<dbReference type="InterPro" id="IPR000160">
    <property type="entry name" value="GGDEF_dom"/>
</dbReference>
<gene>
    <name evidence="3" type="ORF">FE263_00095</name>
</gene>
<proteinExistence type="predicted"/>
<dbReference type="Pfam" id="PF00563">
    <property type="entry name" value="EAL"/>
    <property type="match status" value="1"/>
</dbReference>
<dbReference type="InterPro" id="IPR052155">
    <property type="entry name" value="Biofilm_reg_signaling"/>
</dbReference>
<dbReference type="EMBL" id="VCDI01000001">
    <property type="protein sequence ID" value="TLU73680.1"/>
    <property type="molecule type" value="Genomic_DNA"/>
</dbReference>
<feature type="domain" description="EAL" evidence="1">
    <location>
        <begin position="290"/>
        <end position="540"/>
    </location>
</feature>
<accession>A0A5R9J7T3</accession>
<dbReference type="SMART" id="SM00267">
    <property type="entry name" value="GGDEF"/>
    <property type="match status" value="1"/>
</dbReference>
<dbReference type="PANTHER" id="PTHR44757">
    <property type="entry name" value="DIGUANYLATE CYCLASE DGCP"/>
    <property type="match status" value="1"/>
</dbReference>
<dbReference type="PROSITE" id="PS50883">
    <property type="entry name" value="EAL"/>
    <property type="match status" value="1"/>
</dbReference>
<comment type="caution">
    <text evidence="3">The sequence shown here is derived from an EMBL/GenBank/DDBJ whole genome shotgun (WGS) entry which is preliminary data.</text>
</comment>
<dbReference type="RefSeq" id="WP_138323933.1">
    <property type="nucleotide sequence ID" value="NZ_VCDI01000001.1"/>
</dbReference>
<name>A0A5R9J7T3_9PROT</name>
<dbReference type="InterPro" id="IPR001633">
    <property type="entry name" value="EAL_dom"/>
</dbReference>
<dbReference type="Pfam" id="PF00990">
    <property type="entry name" value="GGDEF"/>
    <property type="match status" value="1"/>
</dbReference>
<organism evidence="3 4">
    <name type="scientific">Lichenicoccus roseus</name>
    <dbReference type="NCBI Taxonomy" id="2683649"/>
    <lineage>
        <taxon>Bacteria</taxon>
        <taxon>Pseudomonadati</taxon>
        <taxon>Pseudomonadota</taxon>
        <taxon>Alphaproteobacteria</taxon>
        <taxon>Acetobacterales</taxon>
        <taxon>Acetobacteraceae</taxon>
        <taxon>Lichenicoccus</taxon>
    </lineage>
</organism>
<feature type="domain" description="GGDEF" evidence="2">
    <location>
        <begin position="148"/>
        <end position="281"/>
    </location>
</feature>